<name>A0A0G3CKQ1_METBA</name>
<accession>A0A0G3CKQ1</accession>
<dbReference type="PATRIC" id="fig|796385.3.peg.3283"/>
<evidence type="ECO:0000313" key="2">
    <source>
        <dbReference type="Proteomes" id="UP000035331"/>
    </source>
</evidence>
<protein>
    <submittedName>
        <fullName evidence="1">Uncharacterized protein</fullName>
    </submittedName>
</protein>
<dbReference type="EMBL" id="CP008746">
    <property type="protein sequence ID" value="AKJ39677.1"/>
    <property type="molecule type" value="Genomic_DNA"/>
</dbReference>
<dbReference type="AlphaFoldDB" id="A0A0G3CKQ1"/>
<reference evidence="2" key="1">
    <citation type="submission" date="2014-06" db="EMBL/GenBank/DDBJ databases">
        <title>The complete genome sequence of Methanosarcina barkeri CM1.</title>
        <authorList>
            <consortium name="Pastoral Greenhouse Gas Research Consortium"/>
            <person name="Lambie S.C."/>
            <person name="Leahy S.C."/>
            <person name="Kelly W.J."/>
            <person name="Li D."/>
            <person name="Reilly K."/>
            <person name="Attwood G.T."/>
            <person name="Altermann E."/>
        </authorList>
    </citation>
    <scope>NUCLEOTIDE SEQUENCE [LARGE SCALE GENOMIC DNA]</scope>
    <source>
        <strain evidence="2">CM1</strain>
    </source>
</reference>
<organism evidence="1 2">
    <name type="scientific">Methanosarcina barkeri CM1</name>
    <dbReference type="NCBI Taxonomy" id="796385"/>
    <lineage>
        <taxon>Archaea</taxon>
        <taxon>Methanobacteriati</taxon>
        <taxon>Methanobacteriota</taxon>
        <taxon>Stenosarchaea group</taxon>
        <taxon>Methanomicrobia</taxon>
        <taxon>Methanosarcinales</taxon>
        <taxon>Methanosarcinaceae</taxon>
        <taxon>Methanosarcina</taxon>
    </lineage>
</organism>
<dbReference type="GeneID" id="24844165"/>
<proteinExistence type="predicted"/>
<dbReference type="RefSeq" id="WP_048154898.1">
    <property type="nucleotide sequence ID" value="NZ_CP008746.1"/>
</dbReference>
<reference evidence="1 2" key="2">
    <citation type="journal article" date="2015" name="Stand. Genomic Sci.">
        <title>The complete genome sequence of the rumen methanogen Methanosarcina barkeri CM1.</title>
        <authorList>
            <person name="Lambie S.C."/>
            <person name="Kelly W.J."/>
            <person name="Leahy S.C."/>
            <person name="Li D."/>
            <person name="Reilly K."/>
            <person name="McAllister T.A."/>
            <person name="Valle E.R."/>
            <person name="Attwood G.T."/>
            <person name="Altermann E."/>
        </authorList>
    </citation>
    <scope>NUCLEOTIDE SEQUENCE [LARGE SCALE GENOMIC DNA]</scope>
    <source>
        <strain evidence="1 2">CM1</strain>
    </source>
</reference>
<dbReference type="Proteomes" id="UP000035331">
    <property type="component" value="Chromosome"/>
</dbReference>
<gene>
    <name evidence="1" type="ORF">MCM1_2672</name>
</gene>
<sequence>MSSEARDCFKASSSIFTQSLLHDMIKENGITDKGRWNNYYILSVVRNPLLLLPIQVEEDTRDIIFGSCNLSSNNEITGSFGIESLKILRFIRNFHDHYHYFFGKMKKIANYYGFQ</sequence>
<dbReference type="GeneID" id="24886390"/>
<evidence type="ECO:0000313" key="1">
    <source>
        <dbReference type="EMBL" id="AKJ39677.1"/>
    </source>
</evidence>